<reference evidence="2 3" key="1">
    <citation type="journal article" date="2017" name="ISME J.">
        <title>Energy and carbon metabolisms in a deep terrestrial subsurface fluid microbial community.</title>
        <authorList>
            <person name="Momper L."/>
            <person name="Jungbluth S.P."/>
            <person name="Lee M.D."/>
            <person name="Amend J.P."/>
        </authorList>
    </citation>
    <scope>NUCLEOTIDE SEQUENCE [LARGE SCALE GENOMIC DNA]</scope>
    <source>
        <strain evidence="2">SURF_17</strain>
    </source>
</reference>
<dbReference type="EMBL" id="QZKI01000111">
    <property type="protein sequence ID" value="RJP66770.1"/>
    <property type="molecule type" value="Genomic_DNA"/>
</dbReference>
<feature type="transmembrane region" description="Helical" evidence="1">
    <location>
        <begin position="384"/>
        <end position="402"/>
    </location>
</feature>
<sequence>MKHEKFHKVEKQNNEAHIMMDTAHLPVIGQKEYVLLSHYVDLLNDITPLGGLDSLTVTAALYGKPTEEDLREVEQQMKKDWDTLALHQDELMHVGILSSVLDFAWLAGCVALAVFKPLLLPLLLPYMVFNVIHTYARAKKLAVAWKLKDCAREISNRVKVVPGTDPGIAARVNRIVERFESIDGSTQDIYLKLAATAEEQGLEWVERFYYAQFEDSKPRRGFFRNVVHFLGAMFTDEDAKRMRIPARSVRKVPLLKRSRQQRSIEFVVLPTRNSFEIYLTDEFSDGETYPLSFIPPALHPIAHMVAETDVEISNVIRVPENLDVEKIRLKLSQSLYITTYSRRKFQAMKLGQLVSFEKRQIPIALIVIGILDSIFGLFKGSLFISPILLFGVVTFAASLLLGRSVKRHFSAIAQGFDKIFEDFAHPSLVEDKKLAELNELVKGAGNLVDAYSEAFHRAIHFGWDGIADIYQSKAVFHQREFKEPGECIMRLER</sequence>
<proteinExistence type="predicted"/>
<accession>A0A419ESX7</accession>
<feature type="transmembrane region" description="Helical" evidence="1">
    <location>
        <begin position="361"/>
        <end position="378"/>
    </location>
</feature>
<keyword evidence="1" id="KW-1133">Transmembrane helix</keyword>
<name>A0A419ESX7_9BACT</name>
<evidence type="ECO:0000313" key="3">
    <source>
        <dbReference type="Proteomes" id="UP000285961"/>
    </source>
</evidence>
<dbReference type="Proteomes" id="UP000285961">
    <property type="component" value="Unassembled WGS sequence"/>
</dbReference>
<feature type="transmembrane region" description="Helical" evidence="1">
    <location>
        <begin position="119"/>
        <end position="138"/>
    </location>
</feature>
<keyword evidence="1" id="KW-0472">Membrane</keyword>
<comment type="caution">
    <text evidence="2">The sequence shown here is derived from an EMBL/GenBank/DDBJ whole genome shotgun (WGS) entry which is preliminary data.</text>
</comment>
<dbReference type="AlphaFoldDB" id="A0A419ESX7"/>
<keyword evidence="1" id="KW-0812">Transmembrane</keyword>
<organism evidence="2 3">
    <name type="scientific">Candidatus Abyssobacteria bacterium SURF_17</name>
    <dbReference type="NCBI Taxonomy" id="2093361"/>
    <lineage>
        <taxon>Bacteria</taxon>
        <taxon>Pseudomonadati</taxon>
        <taxon>Candidatus Hydrogenedentota</taxon>
        <taxon>Candidatus Abyssobacteria</taxon>
    </lineage>
</organism>
<evidence type="ECO:0000313" key="2">
    <source>
        <dbReference type="EMBL" id="RJP66770.1"/>
    </source>
</evidence>
<gene>
    <name evidence="2" type="ORF">C4532_15585</name>
</gene>
<protein>
    <submittedName>
        <fullName evidence="2">Uncharacterized protein</fullName>
    </submittedName>
</protein>
<evidence type="ECO:0000256" key="1">
    <source>
        <dbReference type="SAM" id="Phobius"/>
    </source>
</evidence>